<dbReference type="Proteomes" id="UP000035009">
    <property type="component" value="Unassembled WGS sequence"/>
</dbReference>
<keyword evidence="2" id="KW-0732">Signal</keyword>
<dbReference type="EMBL" id="BAOP01000008">
    <property type="protein sequence ID" value="GAC79283.1"/>
    <property type="molecule type" value="Genomic_DNA"/>
</dbReference>
<sequence>MSVKFLRVLATVGVLLVGATALAACNDSTTASAPIGTEAVTTTSMDASDSAEAESEASKEAESGASNASVSVPATSPDSSTKVPKNFPGGIPTPTGVKLSDKEKAYLAELKRKNVSFKGDSDNNIALTMGAYVCSQRAQKTDPTMIKAYMRAAIGPMSKSEADAGVRADKVIAAADEHLC</sequence>
<dbReference type="RefSeq" id="WP_008377598.1">
    <property type="nucleotide sequence ID" value="NZ_BAOP01000008.1"/>
</dbReference>
<comment type="caution">
    <text evidence="3">The sequence shown here is derived from an EMBL/GenBank/DDBJ whole genome shotgun (WGS) entry which is preliminary data.</text>
</comment>
<evidence type="ECO:0000313" key="3">
    <source>
        <dbReference type="EMBL" id="GAC79283.1"/>
    </source>
</evidence>
<evidence type="ECO:0000256" key="1">
    <source>
        <dbReference type="SAM" id="MobiDB-lite"/>
    </source>
</evidence>
<gene>
    <name evidence="3" type="ORF">GM1_008_00450</name>
</gene>
<feature type="chain" id="PRO_5004040835" evidence="2">
    <location>
        <begin position="24"/>
        <end position="180"/>
    </location>
</feature>
<name>M3VAX7_GORML</name>
<feature type="region of interest" description="Disordered" evidence="1">
    <location>
        <begin position="36"/>
        <end position="96"/>
    </location>
</feature>
<protein>
    <submittedName>
        <fullName evidence="3">Uncharacterized protein</fullName>
    </submittedName>
</protein>
<dbReference type="eggNOG" id="ENOG5033VAE">
    <property type="taxonomic scope" value="Bacteria"/>
</dbReference>
<feature type="signal peptide" evidence="2">
    <location>
        <begin position="1"/>
        <end position="23"/>
    </location>
</feature>
<evidence type="ECO:0000256" key="2">
    <source>
        <dbReference type="SAM" id="SignalP"/>
    </source>
</evidence>
<dbReference type="PROSITE" id="PS51257">
    <property type="entry name" value="PROKAR_LIPOPROTEIN"/>
    <property type="match status" value="1"/>
</dbReference>
<dbReference type="OrthoDB" id="4381002at2"/>
<accession>M3VAX7</accession>
<keyword evidence="4" id="KW-1185">Reference proteome</keyword>
<dbReference type="STRING" id="410332.SAMN04488550_4357"/>
<reference evidence="3 4" key="1">
    <citation type="submission" date="2013-02" db="EMBL/GenBank/DDBJ databases">
        <title>Whole genome shotgun sequence of Gordonia malaquae NBRC 108250.</title>
        <authorList>
            <person name="Yoshida I."/>
            <person name="Hosoyama A."/>
            <person name="Tsuchikane K."/>
            <person name="Ando Y."/>
            <person name="Baba S."/>
            <person name="Ohji S."/>
            <person name="Hamada M."/>
            <person name="Tamura T."/>
            <person name="Yamazoe A."/>
            <person name="Yamazaki S."/>
            <person name="Fujita N."/>
        </authorList>
    </citation>
    <scope>NUCLEOTIDE SEQUENCE [LARGE SCALE GENOMIC DNA]</scope>
    <source>
        <strain evidence="3 4">NBRC 108250</strain>
    </source>
</reference>
<organism evidence="3 4">
    <name type="scientific">Gordonia malaquae NBRC 108250</name>
    <dbReference type="NCBI Taxonomy" id="1223542"/>
    <lineage>
        <taxon>Bacteria</taxon>
        <taxon>Bacillati</taxon>
        <taxon>Actinomycetota</taxon>
        <taxon>Actinomycetes</taxon>
        <taxon>Mycobacteriales</taxon>
        <taxon>Gordoniaceae</taxon>
        <taxon>Gordonia</taxon>
    </lineage>
</organism>
<proteinExistence type="predicted"/>
<feature type="compositionally biased region" description="Polar residues" evidence="1">
    <location>
        <begin position="70"/>
        <end position="83"/>
    </location>
</feature>
<evidence type="ECO:0000313" key="4">
    <source>
        <dbReference type="Proteomes" id="UP000035009"/>
    </source>
</evidence>
<dbReference type="AlphaFoldDB" id="M3VAX7"/>